<proteinExistence type="predicted"/>
<dbReference type="Proteomes" id="UP000541444">
    <property type="component" value="Unassembled WGS sequence"/>
</dbReference>
<dbReference type="AlphaFoldDB" id="A0A7J7NS36"/>
<evidence type="ECO:0000313" key="2">
    <source>
        <dbReference type="EMBL" id="KAF6169996.1"/>
    </source>
</evidence>
<feature type="region of interest" description="Disordered" evidence="1">
    <location>
        <begin position="107"/>
        <end position="193"/>
    </location>
</feature>
<evidence type="ECO:0000256" key="1">
    <source>
        <dbReference type="SAM" id="MobiDB-lite"/>
    </source>
</evidence>
<keyword evidence="3" id="KW-1185">Reference proteome</keyword>
<accession>A0A7J7NS36</accession>
<reference evidence="2 3" key="1">
    <citation type="journal article" date="2020" name="IScience">
        <title>Genome Sequencing of the Endangered Kingdonia uniflora (Circaeasteraceae, Ranunculales) Reveals Potential Mechanisms of Evolutionary Specialization.</title>
        <authorList>
            <person name="Sun Y."/>
            <person name="Deng T."/>
            <person name="Zhang A."/>
            <person name="Moore M.J."/>
            <person name="Landis J.B."/>
            <person name="Lin N."/>
            <person name="Zhang H."/>
            <person name="Zhang X."/>
            <person name="Huang J."/>
            <person name="Zhang X."/>
            <person name="Sun H."/>
            <person name="Wang H."/>
        </authorList>
    </citation>
    <scope>NUCLEOTIDE SEQUENCE [LARGE SCALE GENOMIC DNA]</scope>
    <source>
        <strain evidence="2">TB1705</strain>
        <tissue evidence="2">Leaf</tissue>
    </source>
</reference>
<sequence>MFAKLRTLASFDGDGRFTDAIEDEVKIGEKKIAEKAKLEAGVVTEDSNKFVGDGLEMKHFEEMTEREVHRAIDLVGGKDGDMSESSQSKDNDEIVTLMRGVHMINDYNHQEAQPKKTNSNPKPLPRIRRTMVEEQNSLPLTKERLSARAGQGTIQARGRAGHNPGTEQSAVETGQGTAGTGQGMPANGTGIPLPHTNLVVTHHQFHPIDWDKPPIFDESPEESKYILTFNDCFISLWQLSDVGLFSSTQTQISSDASRSKGRMDQEGRKLMFQLGVLILELITGQFSEKDGTNLVKWVQEPGFNTSMDRMVDPDIGNSCDFGELKTLLNVAKYCTSTRRGKATFSVQHILQYLQKKVEPSLQRF</sequence>
<comment type="caution">
    <text evidence="2">The sequence shown here is derived from an EMBL/GenBank/DDBJ whole genome shotgun (WGS) entry which is preliminary data.</text>
</comment>
<organism evidence="2 3">
    <name type="scientific">Kingdonia uniflora</name>
    <dbReference type="NCBI Taxonomy" id="39325"/>
    <lineage>
        <taxon>Eukaryota</taxon>
        <taxon>Viridiplantae</taxon>
        <taxon>Streptophyta</taxon>
        <taxon>Embryophyta</taxon>
        <taxon>Tracheophyta</taxon>
        <taxon>Spermatophyta</taxon>
        <taxon>Magnoliopsida</taxon>
        <taxon>Ranunculales</taxon>
        <taxon>Circaeasteraceae</taxon>
        <taxon>Kingdonia</taxon>
    </lineage>
</organism>
<dbReference type="Gene3D" id="1.10.510.10">
    <property type="entry name" value="Transferase(Phosphotransferase) domain 1"/>
    <property type="match status" value="1"/>
</dbReference>
<dbReference type="EMBL" id="JACGCM010000622">
    <property type="protein sequence ID" value="KAF6169996.1"/>
    <property type="molecule type" value="Genomic_DNA"/>
</dbReference>
<gene>
    <name evidence="2" type="ORF">GIB67_034388</name>
</gene>
<protein>
    <submittedName>
        <fullName evidence="2">Uncharacterized protein</fullName>
    </submittedName>
</protein>
<evidence type="ECO:0000313" key="3">
    <source>
        <dbReference type="Proteomes" id="UP000541444"/>
    </source>
</evidence>
<name>A0A7J7NS36_9MAGN</name>